<dbReference type="Pfam" id="PF13344">
    <property type="entry name" value="Hydrolase_6"/>
    <property type="match status" value="1"/>
</dbReference>
<dbReference type="InterPro" id="IPR006357">
    <property type="entry name" value="HAD-SF_hydro_IIA"/>
</dbReference>
<comment type="caution">
    <text evidence="8">The sequence shown here is derived from an EMBL/GenBank/DDBJ whole genome shotgun (WGS) entry which is preliminary data.</text>
</comment>
<evidence type="ECO:0000313" key="8">
    <source>
        <dbReference type="EMBL" id="MEN3539084.1"/>
    </source>
</evidence>
<dbReference type="InterPro" id="IPR023214">
    <property type="entry name" value="HAD_sf"/>
</dbReference>
<keyword evidence="4 7" id="KW-0378">Hydrolase</keyword>
<dbReference type="NCBIfam" id="TIGR01656">
    <property type="entry name" value="Histidinol-ppas"/>
    <property type="match status" value="1"/>
</dbReference>
<proteinExistence type="inferred from homology"/>
<evidence type="ECO:0000256" key="7">
    <source>
        <dbReference type="PIRNR" id="PIRNR004682"/>
    </source>
</evidence>
<dbReference type="EMBL" id="JBDJAW010000029">
    <property type="protein sequence ID" value="MEN3539084.1"/>
    <property type="molecule type" value="Genomic_DNA"/>
</dbReference>
<keyword evidence="9" id="KW-1185">Reference proteome</keyword>
<dbReference type="InterPro" id="IPR006543">
    <property type="entry name" value="Histidinol-phos"/>
</dbReference>
<keyword evidence="3" id="KW-0479">Metal-binding</keyword>
<dbReference type="Gene3D" id="3.40.50.1000">
    <property type="entry name" value="HAD superfamily/HAD-like"/>
    <property type="match status" value="1"/>
</dbReference>
<evidence type="ECO:0000256" key="4">
    <source>
        <dbReference type="ARBA" id="ARBA00022801"/>
    </source>
</evidence>
<organism evidence="8 9">
    <name type="scientific">Microbispora maris</name>
    <dbReference type="NCBI Taxonomy" id="3144104"/>
    <lineage>
        <taxon>Bacteria</taxon>
        <taxon>Bacillati</taxon>
        <taxon>Actinomycetota</taxon>
        <taxon>Actinomycetes</taxon>
        <taxon>Streptosporangiales</taxon>
        <taxon>Streptosporangiaceae</taxon>
        <taxon>Microbispora</taxon>
    </lineage>
</organism>
<comment type="similarity">
    <text evidence="7">Belongs to the gmhB family.</text>
</comment>
<dbReference type="RefSeq" id="WP_346228995.1">
    <property type="nucleotide sequence ID" value="NZ_JBDJAW010000029.1"/>
</dbReference>
<evidence type="ECO:0000313" key="9">
    <source>
        <dbReference type="Proteomes" id="UP001447516"/>
    </source>
</evidence>
<accession>A0ABV0AV05</accession>
<dbReference type="PANTHER" id="PTHR42891:SF1">
    <property type="entry name" value="D-GLYCERO-BETA-D-MANNO-HEPTOSE-1,7-BISPHOSPHATE 7-PHOSPHATASE"/>
    <property type="match status" value="1"/>
</dbReference>
<evidence type="ECO:0000256" key="5">
    <source>
        <dbReference type="ARBA" id="ARBA00023277"/>
    </source>
</evidence>
<protein>
    <recommendedName>
        <fullName evidence="6 7">D,D-heptose 1,7-bisphosphate phosphatase</fullName>
        <ecNumber evidence="7">3.1.3.-</ecNumber>
    </recommendedName>
</protein>
<comment type="subcellular location">
    <subcellularLocation>
        <location evidence="1 7">Cytoplasm</location>
    </subcellularLocation>
</comment>
<gene>
    <name evidence="8" type="ORF">AAH991_28500</name>
</gene>
<keyword evidence="2 7" id="KW-0963">Cytoplasm</keyword>
<dbReference type="InterPro" id="IPR036412">
    <property type="entry name" value="HAD-like_sf"/>
</dbReference>
<evidence type="ECO:0000256" key="6">
    <source>
        <dbReference type="ARBA" id="ARBA00031828"/>
    </source>
</evidence>
<dbReference type="InterPro" id="IPR006439">
    <property type="entry name" value="HAD-SF_hydro_IA"/>
</dbReference>
<evidence type="ECO:0000256" key="2">
    <source>
        <dbReference type="ARBA" id="ARBA00022490"/>
    </source>
</evidence>
<evidence type="ECO:0000256" key="3">
    <source>
        <dbReference type="ARBA" id="ARBA00022723"/>
    </source>
</evidence>
<dbReference type="InterPro" id="IPR006549">
    <property type="entry name" value="HAD-SF_hydro_IIIA"/>
</dbReference>
<dbReference type="NCBIfam" id="TIGR01662">
    <property type="entry name" value="HAD-SF-IIIA"/>
    <property type="match status" value="1"/>
</dbReference>
<dbReference type="EC" id="3.1.3.-" evidence="7"/>
<dbReference type="PANTHER" id="PTHR42891">
    <property type="entry name" value="D-GLYCERO-BETA-D-MANNO-HEPTOSE-1,7-BISPHOSPHATE 7-PHOSPHATASE"/>
    <property type="match status" value="1"/>
</dbReference>
<keyword evidence="5 7" id="KW-0119">Carbohydrate metabolism</keyword>
<dbReference type="GO" id="GO:0016787">
    <property type="term" value="F:hydrolase activity"/>
    <property type="evidence" value="ECO:0007669"/>
    <property type="project" value="UniProtKB-KW"/>
</dbReference>
<dbReference type="Proteomes" id="UP001447516">
    <property type="component" value="Unassembled WGS sequence"/>
</dbReference>
<sequence>MQGPARRPAAVLFDRDGTLVHDVPYNSDPDRVEPVAGAREALARLRAEGIPVGIVTNQSGVAKGLIAPEALRAVNDRVESLLGPFDVWEICPHDDGDRCDCRKPAPGLVLRAARRLGVAPEDCVVIGDIGRDVEAARAAGARGVLVPTPVTLPEEVSAAPEVAPDLAAAIDLVLAGIQLTAEDEEGGTGAGG</sequence>
<dbReference type="Pfam" id="PF13242">
    <property type="entry name" value="Hydrolase_like"/>
    <property type="match status" value="1"/>
</dbReference>
<dbReference type="SUPFAM" id="SSF56784">
    <property type="entry name" value="HAD-like"/>
    <property type="match status" value="1"/>
</dbReference>
<evidence type="ECO:0000256" key="1">
    <source>
        <dbReference type="ARBA" id="ARBA00004496"/>
    </source>
</evidence>
<name>A0ABV0AV05_9ACTN</name>
<dbReference type="PIRSF" id="PIRSF004682">
    <property type="entry name" value="GmhB"/>
    <property type="match status" value="1"/>
</dbReference>
<dbReference type="InterPro" id="IPR004446">
    <property type="entry name" value="Heptose_bisP_phosphatase"/>
</dbReference>
<reference evidence="8 9" key="1">
    <citation type="submission" date="2024-05" db="EMBL/GenBank/DDBJ databases">
        <title>Microbispora sp.ZYX-F-249.</title>
        <authorList>
            <person name="Xie H."/>
        </authorList>
    </citation>
    <scope>NUCLEOTIDE SEQUENCE [LARGE SCALE GENOMIC DNA]</scope>
    <source>
        <strain evidence="8 9">ZYX-F-249</strain>
    </source>
</reference>
<dbReference type="NCBIfam" id="TIGR01509">
    <property type="entry name" value="HAD-SF-IA-v3"/>
    <property type="match status" value="1"/>
</dbReference>